<dbReference type="Pfam" id="PF02687">
    <property type="entry name" value="FtsX"/>
    <property type="match status" value="1"/>
</dbReference>
<evidence type="ECO:0000256" key="4">
    <source>
        <dbReference type="ARBA" id="ARBA00022692"/>
    </source>
</evidence>
<dbReference type="OrthoDB" id="9768465at2"/>
<dbReference type="EMBL" id="LT907975">
    <property type="protein sequence ID" value="SOB58260.1"/>
    <property type="molecule type" value="Genomic_DNA"/>
</dbReference>
<feature type="domain" description="ABC3 transporter permease C-terminal" evidence="8">
    <location>
        <begin position="257"/>
        <end position="369"/>
    </location>
</feature>
<comment type="subcellular location">
    <subcellularLocation>
        <location evidence="1">Cell membrane</location>
        <topology evidence="1">Multi-pass membrane protein</topology>
    </subcellularLocation>
</comment>
<keyword evidence="5 7" id="KW-1133">Transmembrane helix</keyword>
<feature type="transmembrane region" description="Helical" evidence="7">
    <location>
        <begin position="297"/>
        <end position="323"/>
    </location>
</feature>
<feature type="transmembrane region" description="Helical" evidence="7">
    <location>
        <begin position="343"/>
        <end position="361"/>
    </location>
</feature>
<dbReference type="PIRSF" id="PIRSF031773">
    <property type="entry name" value="DevC"/>
    <property type="match status" value="1"/>
</dbReference>
<keyword evidence="4 7" id="KW-0812">Transmembrane</keyword>
<evidence type="ECO:0000256" key="2">
    <source>
        <dbReference type="ARBA" id="ARBA00022448"/>
    </source>
</evidence>
<organism evidence="10 11">
    <name type="scientific">Pseudodesulfovibrio profundus</name>
    <dbReference type="NCBI Taxonomy" id="57320"/>
    <lineage>
        <taxon>Bacteria</taxon>
        <taxon>Pseudomonadati</taxon>
        <taxon>Thermodesulfobacteriota</taxon>
        <taxon>Desulfovibrionia</taxon>
        <taxon>Desulfovibrionales</taxon>
        <taxon>Desulfovibrionaceae</taxon>
    </lineage>
</organism>
<dbReference type="KEGG" id="pprf:DPRO_1367"/>
<evidence type="ECO:0000256" key="7">
    <source>
        <dbReference type="SAM" id="Phobius"/>
    </source>
</evidence>
<dbReference type="PANTHER" id="PTHR43738:SF1">
    <property type="entry name" value="HEMIN TRANSPORT SYSTEM PERMEASE PROTEIN HRTB-RELATED"/>
    <property type="match status" value="1"/>
</dbReference>
<accession>A0A2C8F6Y2</accession>
<sequence length="376" mass="41314">MIFTIARQNLFHDKVRLCVTLTGVVFAVVLITIQVGIFLGFTKTIAAVIDNSGADVWVTSRGVKNFDITLPLDEQKYYQVLSSPGIEEASKFIIRFADWKRPDGLQESIEIIGFETGKGMGGPWNYVTGSDSMLELKDAIIIDQLYMEKLGIAMLGETVEINKRKARVVGFTRGTRSFTTSPFVFASLKTARNYTNFDSDEFTYVLVKGKEGVSPAMLKKSILANVNNVDVYTTPEFSKLTQDYWMYNTGAGAGLLIAAFLGLIVGTVVVAQTLYATTLDHIAEFATLKAMGAPNSYIYKILIAQATLSAVFGYMLGICVASIASNFSNFSATVILLPPELMISMFWLTLTMCVASAFISIRKVTRLDPALVFKGR</sequence>
<proteinExistence type="predicted"/>
<protein>
    <submittedName>
        <fullName evidence="10">FtsX-like permease family protein</fullName>
    </submittedName>
</protein>
<gene>
    <name evidence="10" type="ORF">DPRO_1367</name>
</gene>
<evidence type="ECO:0000256" key="5">
    <source>
        <dbReference type="ARBA" id="ARBA00022989"/>
    </source>
</evidence>
<keyword evidence="3" id="KW-1003">Cell membrane</keyword>
<feature type="domain" description="MacB-like periplasmic core" evidence="9">
    <location>
        <begin position="19"/>
        <end position="222"/>
    </location>
</feature>
<evidence type="ECO:0000259" key="9">
    <source>
        <dbReference type="Pfam" id="PF12704"/>
    </source>
</evidence>
<keyword evidence="11" id="KW-1185">Reference proteome</keyword>
<evidence type="ECO:0000259" key="8">
    <source>
        <dbReference type="Pfam" id="PF02687"/>
    </source>
</evidence>
<reference evidence="11" key="1">
    <citation type="submission" date="2017-09" db="EMBL/GenBank/DDBJ databases">
        <authorList>
            <person name="Regsiter A."/>
            <person name="William W."/>
        </authorList>
    </citation>
    <scope>NUCLEOTIDE SEQUENCE [LARGE SCALE GENOMIC DNA]</scope>
    <source>
        <strain evidence="11">500-1</strain>
    </source>
</reference>
<evidence type="ECO:0000256" key="3">
    <source>
        <dbReference type="ARBA" id="ARBA00022475"/>
    </source>
</evidence>
<dbReference type="PANTHER" id="PTHR43738">
    <property type="entry name" value="ABC TRANSPORTER, MEMBRANE PROTEIN"/>
    <property type="match status" value="1"/>
</dbReference>
<evidence type="ECO:0000313" key="10">
    <source>
        <dbReference type="EMBL" id="SOB58260.1"/>
    </source>
</evidence>
<dbReference type="InterPro" id="IPR005891">
    <property type="entry name" value="DevC"/>
</dbReference>
<keyword evidence="6 7" id="KW-0472">Membrane</keyword>
<dbReference type="Pfam" id="PF12704">
    <property type="entry name" value="MacB_PCD"/>
    <property type="match status" value="1"/>
</dbReference>
<dbReference type="InterPro" id="IPR025857">
    <property type="entry name" value="MacB_PCD"/>
</dbReference>
<dbReference type="GO" id="GO:0005886">
    <property type="term" value="C:plasma membrane"/>
    <property type="evidence" value="ECO:0007669"/>
    <property type="project" value="UniProtKB-SubCell"/>
</dbReference>
<dbReference type="RefSeq" id="WP_097011350.1">
    <property type="nucleotide sequence ID" value="NZ_LT907975.1"/>
</dbReference>
<dbReference type="InterPro" id="IPR003838">
    <property type="entry name" value="ABC3_permease_C"/>
</dbReference>
<name>A0A2C8F6Y2_9BACT</name>
<evidence type="ECO:0000313" key="11">
    <source>
        <dbReference type="Proteomes" id="UP000219215"/>
    </source>
</evidence>
<dbReference type="InterPro" id="IPR051125">
    <property type="entry name" value="ABC-4/HrtB_transporter"/>
</dbReference>
<keyword evidence="2" id="KW-0813">Transport</keyword>
<feature type="transmembrane region" description="Helical" evidence="7">
    <location>
        <begin position="251"/>
        <end position="276"/>
    </location>
</feature>
<dbReference type="AlphaFoldDB" id="A0A2C8F6Y2"/>
<feature type="transmembrane region" description="Helical" evidence="7">
    <location>
        <begin position="17"/>
        <end position="41"/>
    </location>
</feature>
<evidence type="ECO:0000256" key="6">
    <source>
        <dbReference type="ARBA" id="ARBA00023136"/>
    </source>
</evidence>
<evidence type="ECO:0000256" key="1">
    <source>
        <dbReference type="ARBA" id="ARBA00004651"/>
    </source>
</evidence>
<dbReference type="Proteomes" id="UP000219215">
    <property type="component" value="Chromosome DPRO"/>
</dbReference>